<reference evidence="1" key="1">
    <citation type="journal article" date="2015" name="Nature">
        <title>Complex archaea that bridge the gap between prokaryotes and eukaryotes.</title>
        <authorList>
            <person name="Spang A."/>
            <person name="Saw J.H."/>
            <person name="Jorgensen S.L."/>
            <person name="Zaremba-Niedzwiedzka K."/>
            <person name="Martijn J."/>
            <person name="Lind A.E."/>
            <person name="van Eijk R."/>
            <person name="Schleper C."/>
            <person name="Guy L."/>
            <person name="Ettema T.J."/>
        </authorList>
    </citation>
    <scope>NUCLEOTIDE SEQUENCE</scope>
</reference>
<dbReference type="AlphaFoldDB" id="A0A0F9QEK1"/>
<sequence length="99" mass="10640">MTTIQTTPERIKAAAEYCPEARASLKILFPEAFTESKPMFAIGDCVKGQSGSIYIVTDAPVGSTCVDVTCLIAHGGVSRPGWRSTIVREGLERLPMPVL</sequence>
<gene>
    <name evidence="1" type="ORF">LCGC14_0712900</name>
</gene>
<name>A0A0F9QEK1_9ZZZZ</name>
<accession>A0A0F9QEK1</accession>
<protein>
    <submittedName>
        <fullName evidence="1">Uncharacterized protein</fullName>
    </submittedName>
</protein>
<evidence type="ECO:0000313" key="1">
    <source>
        <dbReference type="EMBL" id="KKN42480.1"/>
    </source>
</evidence>
<dbReference type="EMBL" id="LAZR01001578">
    <property type="protein sequence ID" value="KKN42480.1"/>
    <property type="molecule type" value="Genomic_DNA"/>
</dbReference>
<comment type="caution">
    <text evidence="1">The sequence shown here is derived from an EMBL/GenBank/DDBJ whole genome shotgun (WGS) entry which is preliminary data.</text>
</comment>
<organism evidence="1">
    <name type="scientific">marine sediment metagenome</name>
    <dbReference type="NCBI Taxonomy" id="412755"/>
    <lineage>
        <taxon>unclassified sequences</taxon>
        <taxon>metagenomes</taxon>
        <taxon>ecological metagenomes</taxon>
    </lineage>
</organism>
<proteinExistence type="predicted"/>